<accession>A0ABU5U796</accession>
<dbReference type="NCBIfam" id="TIGR02532">
    <property type="entry name" value="IV_pilin_GFxxxE"/>
    <property type="match status" value="1"/>
</dbReference>
<dbReference type="InterPro" id="IPR012902">
    <property type="entry name" value="N_methyl_site"/>
</dbReference>
<reference evidence="2 3" key="1">
    <citation type="submission" date="2023-12" db="EMBL/GenBank/DDBJ databases">
        <title>Baltic Sea Cyanobacteria.</title>
        <authorList>
            <person name="Delbaje E."/>
            <person name="Fewer D.P."/>
            <person name="Shishido T.K."/>
        </authorList>
    </citation>
    <scope>NUCLEOTIDE SEQUENCE [LARGE SCALE GENOMIC DNA]</scope>
    <source>
        <strain evidence="2 3">CCNP 1315</strain>
    </source>
</reference>
<keyword evidence="3" id="KW-1185">Reference proteome</keyword>
<dbReference type="Proteomes" id="UP001301728">
    <property type="component" value="Unassembled WGS sequence"/>
</dbReference>
<gene>
    <name evidence="2" type="primary">hpsB</name>
    <name evidence="2" type="ORF">VB854_27755</name>
</gene>
<dbReference type="Pfam" id="PF07963">
    <property type="entry name" value="N_methyl"/>
    <property type="match status" value="1"/>
</dbReference>
<name>A0ABU5U796_9CYAN</name>
<organism evidence="2 3">
    <name type="scientific">Limnoraphis robusta CCNP1315</name>
    <dbReference type="NCBI Taxonomy" id="3110306"/>
    <lineage>
        <taxon>Bacteria</taxon>
        <taxon>Bacillati</taxon>
        <taxon>Cyanobacteriota</taxon>
        <taxon>Cyanophyceae</taxon>
        <taxon>Oscillatoriophycideae</taxon>
        <taxon>Oscillatoriales</taxon>
        <taxon>Sirenicapillariaceae</taxon>
        <taxon>Limnoraphis</taxon>
    </lineage>
</organism>
<dbReference type="PROSITE" id="PS00409">
    <property type="entry name" value="PROKAR_NTER_METHYL"/>
    <property type="match status" value="1"/>
</dbReference>
<dbReference type="EMBL" id="JAYGHT010000192">
    <property type="protein sequence ID" value="MEA5522732.1"/>
    <property type="molecule type" value="Genomic_DNA"/>
</dbReference>
<dbReference type="Gene3D" id="3.30.700.10">
    <property type="entry name" value="Glycoprotein, Type 4 Pilin"/>
    <property type="match status" value="1"/>
</dbReference>
<dbReference type="NCBIfam" id="NF038303">
    <property type="entry name" value="EPS_HpsB"/>
    <property type="match status" value="1"/>
</dbReference>
<evidence type="ECO:0000313" key="2">
    <source>
        <dbReference type="EMBL" id="MEA5522732.1"/>
    </source>
</evidence>
<keyword evidence="1" id="KW-0812">Transmembrane</keyword>
<dbReference type="RefSeq" id="WP_323222943.1">
    <property type="nucleotide sequence ID" value="NZ_JAYGHT010000192.1"/>
</dbReference>
<comment type="caution">
    <text evidence="2">The sequence shown here is derived from an EMBL/GenBank/DDBJ whole genome shotgun (WGS) entry which is preliminary data.</text>
</comment>
<keyword evidence="1" id="KW-1133">Transmembrane helix</keyword>
<proteinExistence type="predicted"/>
<keyword evidence="1" id="KW-0472">Membrane</keyword>
<evidence type="ECO:0000256" key="1">
    <source>
        <dbReference type="SAM" id="Phobius"/>
    </source>
</evidence>
<feature type="transmembrane region" description="Helical" evidence="1">
    <location>
        <begin position="21"/>
        <end position="43"/>
    </location>
</feature>
<evidence type="ECO:0000313" key="3">
    <source>
        <dbReference type="Proteomes" id="UP001301728"/>
    </source>
</evidence>
<sequence>MILLKPKPQKSSESGYSLIESLIAIIIVSILMVSVAPMIALSVGTRAQAKRLELASQAGKAYVDFLRANSGNVTEIVNNAPGNTTNTAPTQGDFVADKEGYVNNTNKLYCVNFDENAGCQSNSLVDMLVQPVQLHSVDPKTGYNLLVRVYRADAFSSGQTLKKDGQNSAITNAIGDRTAPMVQFSTSISSVNSSGGDKYKDTNCRINNKLGISDLINCP</sequence>
<protein>
    <submittedName>
        <fullName evidence="2">Hormogonium polysaccharide secretion pseudopilin HpsB</fullName>
    </submittedName>
</protein>